<keyword evidence="3" id="KW-0032">Aminotransferase</keyword>
<dbReference type="SUPFAM" id="SSF53383">
    <property type="entry name" value="PLP-dependent transferases"/>
    <property type="match status" value="1"/>
</dbReference>
<keyword evidence="8" id="KW-1185">Reference proteome</keyword>
<dbReference type="AlphaFoldDB" id="A0A418AV56"/>
<feature type="domain" description="Aminotransferase class I/classII large" evidence="6">
    <location>
        <begin position="50"/>
        <end position="289"/>
    </location>
</feature>
<dbReference type="InterPro" id="IPR015421">
    <property type="entry name" value="PyrdxlP-dep_Trfase_major"/>
</dbReference>
<evidence type="ECO:0000259" key="6">
    <source>
        <dbReference type="Pfam" id="PF00155"/>
    </source>
</evidence>
<name>A0A418AV56_9STRA</name>
<dbReference type="GO" id="GO:0005739">
    <property type="term" value="C:mitochondrion"/>
    <property type="evidence" value="ECO:0007669"/>
    <property type="project" value="TreeGrafter"/>
</dbReference>
<comment type="caution">
    <text evidence="7">The sequence shown here is derived from an EMBL/GenBank/DDBJ whole genome shotgun (WGS) entry which is preliminary data.</text>
</comment>
<protein>
    <recommendedName>
        <fullName evidence="6">Aminotransferase class I/classII large domain-containing protein</fullName>
    </recommendedName>
</protein>
<evidence type="ECO:0000256" key="3">
    <source>
        <dbReference type="ARBA" id="ARBA00022576"/>
    </source>
</evidence>
<proteinExistence type="inferred from homology"/>
<evidence type="ECO:0000256" key="1">
    <source>
        <dbReference type="ARBA" id="ARBA00001933"/>
    </source>
</evidence>
<dbReference type="PANTHER" id="PTHR43807:SF20">
    <property type="entry name" value="FI04487P"/>
    <property type="match status" value="1"/>
</dbReference>
<evidence type="ECO:0000256" key="5">
    <source>
        <dbReference type="ARBA" id="ARBA00022898"/>
    </source>
</evidence>
<gene>
    <name evidence="7" type="ORF">DYB32_005229</name>
</gene>
<sequence>MLAAFPHRSLRQGLWRRGFSTAPELSSPALNLRKNVFAEFSGLAVKHNSLNLGQGFPSYGTPSFVKEAAIESIQRENNQYTRPGGNPELVKVLADLYSPWYKRELNPLTEIVTFTGAQEGIFCIFLSLLSKGDEVLIVEPFFDAYVNIALLLGIKTVGVPLEMDVATKAKYNDPSCRDKFSSKDLKIDLAKLEASITPKTKMIVLNTPHNPTGKVFSKDELEGILGVLKRHPQITILSDEVYEFACFEGTPHERIATYDGMFDRVISLFSAGKTFSCTGWRVGCVATCTSLSLKRGFDVVMRLCPKSMPTSWQRPINKRDTIVDALEKANLKPIVPDGGYFVCCNVSSLDSYNEFRHLEAETDLPAEVHYQMAKKMCMEQGLTVIPTSPFYSNVANQPSPALVRIAFCKDDATIDGAVKLIESMISTDA</sequence>
<dbReference type="Gene3D" id="3.90.1150.10">
    <property type="entry name" value="Aspartate Aminotransferase, domain 1"/>
    <property type="match status" value="2"/>
</dbReference>
<dbReference type="GO" id="GO:0030170">
    <property type="term" value="F:pyridoxal phosphate binding"/>
    <property type="evidence" value="ECO:0007669"/>
    <property type="project" value="InterPro"/>
</dbReference>
<keyword evidence="4" id="KW-0808">Transferase</keyword>
<dbReference type="InterPro" id="IPR015424">
    <property type="entry name" value="PyrdxlP-dep_Trfase"/>
</dbReference>
<evidence type="ECO:0000313" key="8">
    <source>
        <dbReference type="Proteomes" id="UP000285060"/>
    </source>
</evidence>
<evidence type="ECO:0000313" key="7">
    <source>
        <dbReference type="EMBL" id="RHY29322.1"/>
    </source>
</evidence>
<organism evidence="7 8">
    <name type="scientific">Aphanomyces invadans</name>
    <dbReference type="NCBI Taxonomy" id="157072"/>
    <lineage>
        <taxon>Eukaryota</taxon>
        <taxon>Sar</taxon>
        <taxon>Stramenopiles</taxon>
        <taxon>Oomycota</taxon>
        <taxon>Saprolegniomycetes</taxon>
        <taxon>Saprolegniales</taxon>
        <taxon>Verrucalvaceae</taxon>
        <taxon>Aphanomyces</taxon>
    </lineage>
</organism>
<dbReference type="GO" id="GO:0016212">
    <property type="term" value="F:kynurenine-oxoglutarate transaminase activity"/>
    <property type="evidence" value="ECO:0007669"/>
    <property type="project" value="TreeGrafter"/>
</dbReference>
<dbReference type="VEuPathDB" id="FungiDB:H310_02977"/>
<keyword evidence="5" id="KW-0663">Pyridoxal phosphate</keyword>
<comment type="similarity">
    <text evidence="2">Belongs to the class-I pyridoxal-phosphate-dependent aminotransferase family.</text>
</comment>
<dbReference type="Pfam" id="PF00155">
    <property type="entry name" value="Aminotran_1_2"/>
    <property type="match status" value="1"/>
</dbReference>
<dbReference type="PANTHER" id="PTHR43807">
    <property type="entry name" value="FI04487P"/>
    <property type="match status" value="1"/>
</dbReference>
<accession>A0A418AV56</accession>
<reference evidence="7 8" key="1">
    <citation type="submission" date="2018-08" db="EMBL/GenBank/DDBJ databases">
        <title>Aphanomyces genome sequencing and annotation.</title>
        <authorList>
            <person name="Minardi D."/>
            <person name="Oidtmann B."/>
            <person name="Van Der Giezen M."/>
            <person name="Studholme D.J."/>
        </authorList>
    </citation>
    <scope>NUCLEOTIDE SEQUENCE [LARGE SCALE GENOMIC DNA]</scope>
    <source>
        <strain evidence="7 8">NJM0002</strain>
    </source>
</reference>
<evidence type="ECO:0000256" key="2">
    <source>
        <dbReference type="ARBA" id="ARBA00007441"/>
    </source>
</evidence>
<dbReference type="Proteomes" id="UP000285060">
    <property type="component" value="Unassembled WGS sequence"/>
</dbReference>
<comment type="cofactor">
    <cofactor evidence="1">
        <name>pyridoxal 5'-phosphate</name>
        <dbReference type="ChEBI" id="CHEBI:597326"/>
    </cofactor>
</comment>
<dbReference type="FunFam" id="3.40.640.10:FF:000024">
    <property type="entry name" value="Kynurenine--oxoglutarate transaminase 3"/>
    <property type="match status" value="1"/>
</dbReference>
<evidence type="ECO:0000256" key="4">
    <source>
        <dbReference type="ARBA" id="ARBA00022679"/>
    </source>
</evidence>
<dbReference type="EMBL" id="QUSY01000455">
    <property type="protein sequence ID" value="RHY29322.1"/>
    <property type="molecule type" value="Genomic_DNA"/>
</dbReference>
<dbReference type="InterPro" id="IPR015422">
    <property type="entry name" value="PyrdxlP-dep_Trfase_small"/>
</dbReference>
<dbReference type="InterPro" id="IPR051326">
    <property type="entry name" value="Kynurenine-oxoglutarate_AT"/>
</dbReference>
<dbReference type="CDD" id="cd00609">
    <property type="entry name" value="AAT_like"/>
    <property type="match status" value="1"/>
</dbReference>
<dbReference type="InterPro" id="IPR004839">
    <property type="entry name" value="Aminotransferase_I/II_large"/>
</dbReference>
<dbReference type="Gene3D" id="3.40.640.10">
    <property type="entry name" value="Type I PLP-dependent aspartate aminotransferase-like (Major domain)"/>
    <property type="match status" value="1"/>
</dbReference>